<reference evidence="5" key="1">
    <citation type="submission" date="2021-07" db="EMBL/GenBank/DDBJ databases">
        <title>Studies on halocins as antimicrobial molecules from haloarchaea.</title>
        <authorList>
            <person name="Kumar S."/>
            <person name="Khare S.K."/>
        </authorList>
    </citation>
    <scope>NUCLEOTIDE SEQUENCE</scope>
    <source>
        <strain evidence="5">NCIM 5678</strain>
    </source>
</reference>
<dbReference type="InterPro" id="IPR010998">
    <property type="entry name" value="Integrase_recombinase_N"/>
</dbReference>
<keyword evidence="3" id="KW-0233">DNA recombination</keyword>
<keyword evidence="6" id="KW-1185">Reference proteome</keyword>
<dbReference type="InterPro" id="IPR050090">
    <property type="entry name" value="Tyrosine_recombinase_XerCD"/>
</dbReference>
<evidence type="ECO:0000313" key="6">
    <source>
        <dbReference type="Proteomes" id="UP001058330"/>
    </source>
</evidence>
<evidence type="ECO:0000256" key="1">
    <source>
        <dbReference type="ARBA" id="ARBA00022908"/>
    </source>
</evidence>
<feature type="region of interest" description="Disordered" evidence="4">
    <location>
        <begin position="1"/>
        <end position="31"/>
    </location>
</feature>
<keyword evidence="1" id="KW-0229">DNA integration</keyword>
<evidence type="ECO:0000256" key="4">
    <source>
        <dbReference type="SAM" id="MobiDB-lite"/>
    </source>
</evidence>
<name>A0ABY5RBS5_HALLR</name>
<proteinExistence type="predicted"/>
<evidence type="ECO:0000256" key="2">
    <source>
        <dbReference type="ARBA" id="ARBA00023125"/>
    </source>
</evidence>
<protein>
    <submittedName>
        <fullName evidence="5">Site-specific integrase</fullName>
    </submittedName>
</protein>
<gene>
    <name evidence="5" type="ORF">KU306_12065</name>
</gene>
<dbReference type="GeneID" id="74529653"/>
<evidence type="ECO:0000256" key="3">
    <source>
        <dbReference type="ARBA" id="ARBA00023172"/>
    </source>
</evidence>
<dbReference type="PANTHER" id="PTHR30349">
    <property type="entry name" value="PHAGE INTEGRASE-RELATED"/>
    <property type="match status" value="1"/>
</dbReference>
<dbReference type="PANTHER" id="PTHR30349:SF41">
    <property type="entry name" value="INTEGRASE_RECOMBINASE PROTEIN MJ0367-RELATED"/>
    <property type="match status" value="1"/>
</dbReference>
<dbReference type="Gene3D" id="1.10.150.130">
    <property type="match status" value="1"/>
</dbReference>
<sequence>MSNDTPWQDRGIDPDNPYAQPHPTIPLEPMTPQEGYEIHMARVREENAAWTEGSHKSRIKWWLQWCEQEGIDNLNDVTGRDIIRYRDWRRFQNGKNPENVPIARPTLKTAIDTLRVYLRHCAEANGVHPLLPEQIDPPTLSKGDHARDVMLSADRAEDVLEYLRKYEYCSLEHVCVELLWHTGMRMGGVRSIDLDDLHLGETPYIELHHRPESDTPLKNKSNGERPVAISDGVARLLRDWRDTQRRDVEDEYGREPLLTTVHGRISRTTIRNYVYWASRPCLTDDCPHDEDPKTCTANQNKQSAFKCPGSVSPHAIRRGAITHWLDKDWRRDHVSERANVSEKVIEEHYDEREDLRKMEQRRQFLDDI</sequence>
<keyword evidence="2" id="KW-0238">DNA-binding</keyword>
<dbReference type="InterPro" id="IPR011010">
    <property type="entry name" value="DNA_brk_join_enz"/>
</dbReference>
<dbReference type="Gene3D" id="1.10.443.10">
    <property type="entry name" value="Intergrase catalytic core"/>
    <property type="match status" value="1"/>
</dbReference>
<dbReference type="RefSeq" id="WP_258302065.1">
    <property type="nucleotide sequence ID" value="NZ_CP078063.1"/>
</dbReference>
<dbReference type="EMBL" id="CP078063">
    <property type="protein sequence ID" value="UVE49639.1"/>
    <property type="molecule type" value="Genomic_DNA"/>
</dbReference>
<dbReference type="Proteomes" id="UP001058330">
    <property type="component" value="Chromosome"/>
</dbReference>
<dbReference type="SUPFAM" id="SSF56349">
    <property type="entry name" value="DNA breaking-rejoining enzymes"/>
    <property type="match status" value="1"/>
</dbReference>
<evidence type="ECO:0000313" key="5">
    <source>
        <dbReference type="EMBL" id="UVE49639.1"/>
    </source>
</evidence>
<dbReference type="CDD" id="cd00397">
    <property type="entry name" value="DNA_BRE_C"/>
    <property type="match status" value="1"/>
</dbReference>
<organism evidence="5 6">
    <name type="scientific">Haloferax larsenii</name>
    <dbReference type="NCBI Taxonomy" id="302484"/>
    <lineage>
        <taxon>Archaea</taxon>
        <taxon>Methanobacteriati</taxon>
        <taxon>Methanobacteriota</taxon>
        <taxon>Stenosarchaea group</taxon>
        <taxon>Halobacteria</taxon>
        <taxon>Halobacteriales</taxon>
        <taxon>Haloferacaceae</taxon>
        <taxon>Haloferax</taxon>
    </lineage>
</organism>
<accession>A0ABY5RBS5</accession>
<dbReference type="InterPro" id="IPR013762">
    <property type="entry name" value="Integrase-like_cat_sf"/>
</dbReference>